<dbReference type="Gene3D" id="3.40.50.1970">
    <property type="match status" value="1"/>
</dbReference>
<dbReference type="EMBL" id="LAZR01006905">
    <property type="protein sequence ID" value="KKM88856.1"/>
    <property type="molecule type" value="Genomic_DNA"/>
</dbReference>
<evidence type="ECO:0000313" key="2">
    <source>
        <dbReference type="EMBL" id="KKM88856.1"/>
    </source>
</evidence>
<proteinExistence type="predicted"/>
<dbReference type="InterPro" id="IPR000031">
    <property type="entry name" value="PurE_dom"/>
</dbReference>
<dbReference type="NCBIfam" id="NF033503">
    <property type="entry name" value="LarB"/>
    <property type="match status" value="1"/>
</dbReference>
<dbReference type="SUPFAM" id="SSF52255">
    <property type="entry name" value="N5-CAIR mutase (phosphoribosylaminoimidazole carboxylase, PurE)"/>
    <property type="match status" value="1"/>
</dbReference>
<dbReference type="Pfam" id="PF00731">
    <property type="entry name" value="AIRC"/>
    <property type="match status" value="1"/>
</dbReference>
<evidence type="ECO:0000259" key="1">
    <source>
        <dbReference type="SMART" id="SM01001"/>
    </source>
</evidence>
<feature type="domain" description="PurE" evidence="1">
    <location>
        <begin position="119"/>
        <end position="248"/>
    </location>
</feature>
<reference evidence="2" key="1">
    <citation type="journal article" date="2015" name="Nature">
        <title>Complex archaea that bridge the gap between prokaryotes and eukaryotes.</title>
        <authorList>
            <person name="Spang A."/>
            <person name="Saw J.H."/>
            <person name="Jorgensen S.L."/>
            <person name="Zaremba-Niedzwiedzka K."/>
            <person name="Martijn J."/>
            <person name="Lind A.E."/>
            <person name="van Eijk R."/>
            <person name="Schleper C."/>
            <person name="Guy L."/>
            <person name="Ettema T.J."/>
        </authorList>
    </citation>
    <scope>NUCLEOTIDE SEQUENCE</scope>
</reference>
<organism evidence="2">
    <name type="scientific">marine sediment metagenome</name>
    <dbReference type="NCBI Taxonomy" id="412755"/>
    <lineage>
        <taxon>unclassified sequences</taxon>
        <taxon>metagenomes</taxon>
        <taxon>ecological metagenomes</taxon>
    </lineage>
</organism>
<dbReference type="PANTHER" id="PTHR43064:SF1">
    <property type="entry name" value="SLL1489 PROTEIN"/>
    <property type="match status" value="1"/>
</dbReference>
<sequence length="248" mass="26560">MDSNSIKKLLRKVQKGELTAEKALQYFKDLPYKDLGFAKVDIHRTIRCGFPEVIFCAGKTPAQVLSIADQIIKNGVDLLATRANKEIFEHIARKHKSARYNDIARTIVIRKFSQKKKKGLILVITAGTSDIPVAEEAKETAEIMGNKVKVLYDVGVAGIHRLLGNKKDISAAKVIVVVAGMEGALASVVGGMVDRPVIGVPTSIGYGASFNGIAPLLAMLNSCAANVAVVNIDNGFGAAYIASLINNN</sequence>
<dbReference type="PANTHER" id="PTHR43064">
    <property type="entry name" value="PHOSPHORIBOSYLAMINOIMIDAZOLE CARBOXYLASE-RELATED"/>
    <property type="match status" value="1"/>
</dbReference>
<dbReference type="GO" id="GO:0006189">
    <property type="term" value="P:'de novo' IMP biosynthetic process"/>
    <property type="evidence" value="ECO:0007669"/>
    <property type="project" value="InterPro"/>
</dbReference>
<dbReference type="SMART" id="SM01001">
    <property type="entry name" value="AIRC"/>
    <property type="match status" value="1"/>
</dbReference>
<gene>
    <name evidence="2" type="ORF">LCGC14_1254550</name>
</gene>
<dbReference type="InterPro" id="IPR039476">
    <property type="entry name" value="P2CMN_synthase_LarB"/>
</dbReference>
<comment type="caution">
    <text evidence="2">The sequence shown here is derived from an EMBL/GenBank/DDBJ whole genome shotgun (WGS) entry which is preliminary data.</text>
</comment>
<dbReference type="GO" id="GO:0016787">
    <property type="term" value="F:hydrolase activity"/>
    <property type="evidence" value="ECO:0007669"/>
    <property type="project" value="InterPro"/>
</dbReference>
<accession>A0A0F9LNS8</accession>
<name>A0A0F9LNS8_9ZZZZ</name>
<protein>
    <recommendedName>
        <fullName evidence="1">PurE domain-containing protein</fullName>
    </recommendedName>
</protein>
<dbReference type="AlphaFoldDB" id="A0A0F9LNS8"/>